<proteinExistence type="predicted"/>
<evidence type="ECO:0000313" key="1">
    <source>
        <dbReference type="EMBL" id="KAF9476928.1"/>
    </source>
</evidence>
<protein>
    <submittedName>
        <fullName evidence="1">Uncharacterized protein</fullName>
    </submittedName>
</protein>
<sequence length="437" mass="47970">MVAGELIALGELNLASRVYYDRTVEYFASGKVSQSNAPHLVAAKQSRARRKLSSNGCTMLCALSPEDWDILLTYASYFEINALDGNLAVLPQTTGLVFPGMLSLLENFQAQGAWFESLSGDARQRVISAVDRVLDPEARQELLASYGPAYLETAQRPPTGTALPAALEKAYTLFENGLKKGVAPAIFDIYRLIEGSGRLKNLDNVRELYMPCNRCCRRSRRRRSAMNGPRLRTAYLSPLCMWNASTPRMSAVSGFWSKDSLGHPRPECILPNPLVSSNGYVEIIIPLKSDTLTSLLSVLRSHHRQSYLHCLRPFLLNKTYNMQRTTNTIIDDFDIASSEQGGAFINITGIEGVDTPINPTPVSTTLLPSELDSLVINGGDFLGSHFSCNNIVINGGTFEDSTLVGDGCSVNGAQFITVNGPKIVYSYFGGKKYFTHL</sequence>
<dbReference type="EMBL" id="MU155277">
    <property type="protein sequence ID" value="KAF9476928.1"/>
    <property type="molecule type" value="Genomic_DNA"/>
</dbReference>
<gene>
    <name evidence="1" type="ORF">BDN70DRAFT_934636</name>
</gene>
<comment type="caution">
    <text evidence="1">The sequence shown here is derived from an EMBL/GenBank/DDBJ whole genome shotgun (WGS) entry which is preliminary data.</text>
</comment>
<dbReference type="AlphaFoldDB" id="A0A9P5YW85"/>
<organism evidence="1 2">
    <name type="scientific">Pholiota conissans</name>
    <dbReference type="NCBI Taxonomy" id="109636"/>
    <lineage>
        <taxon>Eukaryota</taxon>
        <taxon>Fungi</taxon>
        <taxon>Dikarya</taxon>
        <taxon>Basidiomycota</taxon>
        <taxon>Agaricomycotina</taxon>
        <taxon>Agaricomycetes</taxon>
        <taxon>Agaricomycetidae</taxon>
        <taxon>Agaricales</taxon>
        <taxon>Agaricineae</taxon>
        <taxon>Strophariaceae</taxon>
        <taxon>Pholiota</taxon>
    </lineage>
</organism>
<evidence type="ECO:0000313" key="2">
    <source>
        <dbReference type="Proteomes" id="UP000807469"/>
    </source>
</evidence>
<reference evidence="1" key="1">
    <citation type="submission" date="2020-11" db="EMBL/GenBank/DDBJ databases">
        <authorList>
            <consortium name="DOE Joint Genome Institute"/>
            <person name="Ahrendt S."/>
            <person name="Riley R."/>
            <person name="Andreopoulos W."/>
            <person name="Labutti K."/>
            <person name="Pangilinan J."/>
            <person name="Ruiz-Duenas F.J."/>
            <person name="Barrasa J.M."/>
            <person name="Sanchez-Garcia M."/>
            <person name="Camarero S."/>
            <person name="Miyauchi S."/>
            <person name="Serrano A."/>
            <person name="Linde D."/>
            <person name="Babiker R."/>
            <person name="Drula E."/>
            <person name="Ayuso-Fernandez I."/>
            <person name="Pacheco R."/>
            <person name="Padilla G."/>
            <person name="Ferreira P."/>
            <person name="Barriuso J."/>
            <person name="Kellner H."/>
            <person name="Castanera R."/>
            <person name="Alfaro M."/>
            <person name="Ramirez L."/>
            <person name="Pisabarro A.G."/>
            <person name="Kuo A."/>
            <person name="Tritt A."/>
            <person name="Lipzen A."/>
            <person name="He G."/>
            <person name="Yan M."/>
            <person name="Ng V."/>
            <person name="Cullen D."/>
            <person name="Martin F."/>
            <person name="Rosso M.-N."/>
            <person name="Henrissat B."/>
            <person name="Hibbett D."/>
            <person name="Martinez A.T."/>
            <person name="Grigoriev I.V."/>
        </authorList>
    </citation>
    <scope>NUCLEOTIDE SEQUENCE</scope>
    <source>
        <strain evidence="1">CIRM-BRFM 674</strain>
    </source>
</reference>
<name>A0A9P5YW85_9AGAR</name>
<dbReference type="Proteomes" id="UP000807469">
    <property type="component" value="Unassembled WGS sequence"/>
</dbReference>
<dbReference type="OrthoDB" id="411857at2759"/>
<keyword evidence="2" id="KW-1185">Reference proteome</keyword>
<accession>A0A9P5YW85</accession>